<dbReference type="OrthoDB" id="5328711at2"/>
<name>A0A553UFI0_9HELI</name>
<sequence length="75" mass="8380">MSALKWALTSLLGLSLCACTPRVIYKDVYIPTKCKVIKPTRPPSSLNTLDYLKALLIYTEQLERDLDFCTKGSLG</sequence>
<gene>
    <name evidence="1" type="ORF">FNE76_08115</name>
</gene>
<dbReference type="Proteomes" id="UP000319322">
    <property type="component" value="Unassembled WGS sequence"/>
</dbReference>
<comment type="caution">
    <text evidence="1">The sequence shown here is derived from an EMBL/GenBank/DDBJ whole genome shotgun (WGS) entry which is preliminary data.</text>
</comment>
<dbReference type="EMBL" id="VKGC01000067">
    <property type="protein sequence ID" value="TSA78781.1"/>
    <property type="molecule type" value="Genomic_DNA"/>
</dbReference>
<evidence type="ECO:0008006" key="3">
    <source>
        <dbReference type="Google" id="ProtNLM"/>
    </source>
</evidence>
<reference evidence="1 2" key="2">
    <citation type="submission" date="2019-07" db="EMBL/GenBank/DDBJ databases">
        <title>Helicobacter labacensis sp. nov., Helicobacter mehlei sp. nov. and Helicobacter vulpis sp. nov., isolated from gastric mucosa of red fox (Vulpis vulpis).</title>
        <authorList>
            <person name="Kusar D."/>
            <person name="Gruntar I."/>
            <person name="Pate M."/>
            <person name="Zajc U."/>
            <person name="Ocepek M."/>
        </authorList>
    </citation>
    <scope>NUCLEOTIDE SEQUENCE [LARGE SCALE GENOMIC DNA]</scope>
    <source>
        <strain evidence="1 2">L8b</strain>
    </source>
</reference>
<reference evidence="1 2" key="3">
    <citation type="submission" date="2019-07" db="EMBL/GenBank/DDBJ databases">
        <authorList>
            <person name="Papic B."/>
        </authorList>
    </citation>
    <scope>NUCLEOTIDE SEQUENCE [LARGE SCALE GENOMIC DNA]</scope>
    <source>
        <strain evidence="1 2">L8b</strain>
    </source>
</reference>
<dbReference type="RefSeq" id="WP_120948841.1">
    <property type="nucleotide sequence ID" value="NZ_QXQP01000019.1"/>
</dbReference>
<keyword evidence="2" id="KW-1185">Reference proteome</keyword>
<organism evidence="1 2">
    <name type="scientific">Helicobacter mehlei</name>
    <dbReference type="NCBI Taxonomy" id="2316080"/>
    <lineage>
        <taxon>Bacteria</taxon>
        <taxon>Pseudomonadati</taxon>
        <taxon>Campylobacterota</taxon>
        <taxon>Epsilonproteobacteria</taxon>
        <taxon>Campylobacterales</taxon>
        <taxon>Helicobacteraceae</taxon>
        <taxon>Helicobacter</taxon>
    </lineage>
</organism>
<protein>
    <recommendedName>
        <fullName evidence="3">DNA methyltransferase</fullName>
    </recommendedName>
</protein>
<evidence type="ECO:0000313" key="1">
    <source>
        <dbReference type="EMBL" id="TSA78781.1"/>
    </source>
</evidence>
<dbReference type="AlphaFoldDB" id="A0A553UFI0"/>
<evidence type="ECO:0000313" key="2">
    <source>
        <dbReference type="Proteomes" id="UP000319322"/>
    </source>
</evidence>
<dbReference type="PROSITE" id="PS51257">
    <property type="entry name" value="PROKAR_LIPOPROTEIN"/>
    <property type="match status" value="1"/>
</dbReference>
<proteinExistence type="predicted"/>
<accession>A0A553UFI0</accession>
<reference evidence="2" key="1">
    <citation type="submission" date="2019-07" db="EMBL/GenBank/DDBJ databases">
        <title>Helicobacter labacensis sp. nov., Helicobacter mehlei sp. nov. and Helicobacter vulpis sp. nov., isolated from gastric mucosa of red fox (Vulpis vulpis).</title>
        <authorList>
            <person name="Papic B."/>
        </authorList>
    </citation>
    <scope>NUCLEOTIDE SEQUENCE [LARGE SCALE GENOMIC DNA]</scope>
    <source>
        <strain evidence="2">L8b</strain>
    </source>
</reference>